<reference evidence="2 3" key="1">
    <citation type="journal article" date="2011" name="Stand. Genomic Sci.">
        <title>Complete genome sequence of Haliscomenobacter hydrossis type strain (O).</title>
        <authorList>
            <consortium name="US DOE Joint Genome Institute (JGI-PGF)"/>
            <person name="Daligault H."/>
            <person name="Lapidus A."/>
            <person name="Zeytun A."/>
            <person name="Nolan M."/>
            <person name="Lucas S."/>
            <person name="Del Rio T.G."/>
            <person name="Tice H."/>
            <person name="Cheng J.F."/>
            <person name="Tapia R."/>
            <person name="Han C."/>
            <person name="Goodwin L."/>
            <person name="Pitluck S."/>
            <person name="Liolios K."/>
            <person name="Pagani I."/>
            <person name="Ivanova N."/>
            <person name="Huntemann M."/>
            <person name="Mavromatis K."/>
            <person name="Mikhailova N."/>
            <person name="Pati A."/>
            <person name="Chen A."/>
            <person name="Palaniappan K."/>
            <person name="Land M."/>
            <person name="Hauser L."/>
            <person name="Brambilla E.M."/>
            <person name="Rohde M."/>
            <person name="Verbarg S."/>
            <person name="Goker M."/>
            <person name="Bristow J."/>
            <person name="Eisen J.A."/>
            <person name="Markowitz V."/>
            <person name="Hugenholtz P."/>
            <person name="Kyrpides N.C."/>
            <person name="Klenk H.P."/>
            <person name="Woyke T."/>
        </authorList>
    </citation>
    <scope>NUCLEOTIDE SEQUENCE [LARGE SCALE GENOMIC DNA]</scope>
    <source>
        <strain evidence="3">ATCC 27775 / DSM 1100 / LMG 10767 / O</strain>
    </source>
</reference>
<dbReference type="Proteomes" id="UP000008461">
    <property type="component" value="Chromosome"/>
</dbReference>
<gene>
    <name evidence="2" type="ordered locus">Halhy_1216</name>
</gene>
<dbReference type="PANTHER" id="PTHR33442">
    <property type="entry name" value="TRANS-3-HYDROXY-L-PROLINE DEHYDRATASE"/>
    <property type="match status" value="1"/>
</dbReference>
<evidence type="ECO:0000313" key="2">
    <source>
        <dbReference type="EMBL" id="AEE49113.1"/>
    </source>
</evidence>
<evidence type="ECO:0000256" key="1">
    <source>
        <dbReference type="ARBA" id="ARBA00007529"/>
    </source>
</evidence>
<evidence type="ECO:0000313" key="3">
    <source>
        <dbReference type="Proteomes" id="UP000008461"/>
    </source>
</evidence>
<dbReference type="InterPro" id="IPR008794">
    <property type="entry name" value="Pro_racemase_fam"/>
</dbReference>
<dbReference type="EC" id="5.1.1.8" evidence="2"/>
<name>F4KTX7_HALH1</name>
<dbReference type="KEGG" id="hhy:Halhy_1216"/>
<dbReference type="GO" id="GO:0047580">
    <property type="term" value="F:4-hydroxyproline epimerase activity"/>
    <property type="evidence" value="ECO:0007669"/>
    <property type="project" value="UniProtKB-EC"/>
</dbReference>
<dbReference type="AlphaFoldDB" id="F4KTX7"/>
<dbReference type="EMBL" id="CP002691">
    <property type="protein sequence ID" value="AEE49113.1"/>
    <property type="molecule type" value="Genomic_DNA"/>
</dbReference>
<dbReference type="NCBIfam" id="NF010578">
    <property type="entry name" value="PRK13971.1"/>
    <property type="match status" value="1"/>
</dbReference>
<keyword evidence="3" id="KW-1185">Reference proteome</keyword>
<dbReference type="SFLD" id="SFLDS00028">
    <property type="entry name" value="Proline_Racemase"/>
    <property type="match status" value="1"/>
</dbReference>
<dbReference type="SUPFAM" id="SSF54506">
    <property type="entry name" value="Diaminopimelate epimerase-like"/>
    <property type="match status" value="1"/>
</dbReference>
<dbReference type="PIRSF" id="PIRSF029792">
    <property type="entry name" value="Pro_racemase"/>
    <property type="match status" value="1"/>
</dbReference>
<dbReference type="Gene3D" id="3.10.310.10">
    <property type="entry name" value="Diaminopimelate Epimerase, Chain A, domain 1"/>
    <property type="match status" value="2"/>
</dbReference>
<proteinExistence type="inferred from homology"/>
<dbReference type="eggNOG" id="COG3938">
    <property type="taxonomic scope" value="Bacteria"/>
</dbReference>
<organism evidence="2 3">
    <name type="scientific">Haliscomenobacter hydrossis (strain ATCC 27775 / DSM 1100 / LMG 10767 / O)</name>
    <dbReference type="NCBI Taxonomy" id="760192"/>
    <lineage>
        <taxon>Bacteria</taxon>
        <taxon>Pseudomonadati</taxon>
        <taxon>Bacteroidota</taxon>
        <taxon>Saprospiria</taxon>
        <taxon>Saprospirales</taxon>
        <taxon>Haliscomenobacteraceae</taxon>
        <taxon>Haliscomenobacter</taxon>
    </lineage>
</organism>
<keyword evidence="2" id="KW-0413">Isomerase</keyword>
<dbReference type="Pfam" id="PF05544">
    <property type="entry name" value="Pro_racemase"/>
    <property type="match status" value="1"/>
</dbReference>
<dbReference type="PANTHER" id="PTHR33442:SF5">
    <property type="entry name" value="BIFUNCTIONAL TRANS-3-HYDROXY-L-PROLINE DEHYDRATASE_2-EPIMERASE"/>
    <property type="match status" value="1"/>
</dbReference>
<accession>F4KTX7</accession>
<sequence length="369" mass="40909">MIFIIRYSVFSFLFSLFAFRFSLFALSYSLFAISYSLMNSFFCIDAHTCGNPVRLVAGGGPQLEGKDMSEKRQHFLAEYDWIRKGLMFEPRGHDMMSGSILYPPHDPKNDVAVLFIETSGCLPMCGHGTIGTITIALEHGLINPKVPGKIRMEAPAGLVEISYQQEGKKVKSVRLTNVKSFLAAEKLPVECPGLGPITVDVAYGGNYYAIVDVQPNFPGLEHYPAEQLVAWARELRKRINALYTFVHPDDPTINGCSHIQWTGKTIDPTSTARNAVFYGDKAIDRSPCGTGTSARMAQWYTQGKLQAGDEFVHESIIGSKFIGRIEEETTLAGKPAIRPSIEGWARVYGLNTITIDPEDDPYAYGFQVI</sequence>
<dbReference type="FunFam" id="3.10.310.10:FF:000005">
    <property type="entry name" value="Proline racemase"/>
    <property type="match status" value="1"/>
</dbReference>
<dbReference type="STRING" id="760192.Halhy_1216"/>
<dbReference type="HOGENOM" id="CLU_036729_0_0_10"/>
<protein>
    <submittedName>
        <fullName evidence="2">4-hydroxyproline epimerase</fullName>
        <ecNumber evidence="2">5.1.1.8</ecNumber>
    </submittedName>
</protein>
<comment type="similarity">
    <text evidence="1">Belongs to the proline racemase family.</text>
</comment>
<reference key="2">
    <citation type="submission" date="2011-04" db="EMBL/GenBank/DDBJ databases">
        <title>Complete sequence of chromosome of Haliscomenobacter hydrossis DSM 1100.</title>
        <authorList>
            <consortium name="US DOE Joint Genome Institute (JGI-PGF)"/>
            <person name="Lucas S."/>
            <person name="Han J."/>
            <person name="Lapidus A."/>
            <person name="Bruce D."/>
            <person name="Goodwin L."/>
            <person name="Pitluck S."/>
            <person name="Peters L."/>
            <person name="Kyrpides N."/>
            <person name="Mavromatis K."/>
            <person name="Ivanova N."/>
            <person name="Ovchinnikova G."/>
            <person name="Pagani I."/>
            <person name="Daligault H."/>
            <person name="Detter J.C."/>
            <person name="Han C."/>
            <person name="Land M."/>
            <person name="Hauser L."/>
            <person name="Markowitz V."/>
            <person name="Cheng J.-F."/>
            <person name="Hugenholtz P."/>
            <person name="Woyke T."/>
            <person name="Wu D."/>
            <person name="Verbarg S."/>
            <person name="Frueling A."/>
            <person name="Brambilla E."/>
            <person name="Klenk H.-P."/>
            <person name="Eisen J.A."/>
        </authorList>
    </citation>
    <scope>NUCLEOTIDE SEQUENCE</scope>
    <source>
        <strain>DSM 1100</strain>
    </source>
</reference>